<dbReference type="Pfam" id="PF00528">
    <property type="entry name" value="BPD_transp_1"/>
    <property type="match status" value="1"/>
</dbReference>
<evidence type="ECO:0000256" key="2">
    <source>
        <dbReference type="ARBA" id="ARBA00022448"/>
    </source>
</evidence>
<name>A0A7M4DF27_9MICO</name>
<dbReference type="PANTHER" id="PTHR43386">
    <property type="entry name" value="OLIGOPEPTIDE TRANSPORT SYSTEM PERMEASE PROTEIN APPC"/>
    <property type="match status" value="1"/>
</dbReference>
<proteinExistence type="inferred from homology"/>
<sequence length="305" mass="31616">MTDTTTAVLLPDAATQTSAPARVQERRVANRLGDGARSLVRRPGLLLAFAVLAVALVAALWPTILTSGDPYAAVPAERMQAPSAQHLFGTDQLGRDLYTRVVHGSALSLSSAALAVVFGLSTGSLVGLVAGFFGGWADSALMRFVDVLLAIPGILLSLAMITALGFGTINVAIAVGVGSVASCARIMRSQVLSVRTSDYVEAAIAGGATRWRVLVRHILPNSAAPVLVLAALDLGGAILAVSSLSFLGFGVQPPTPEWGALVAQGRDYLATAWWLTALPGLTVVATVLAANHIARSLDSERKYAR</sequence>
<dbReference type="SUPFAM" id="SSF161098">
    <property type="entry name" value="MetI-like"/>
    <property type="match status" value="1"/>
</dbReference>
<feature type="transmembrane region" description="Helical" evidence="7">
    <location>
        <begin position="226"/>
        <end position="251"/>
    </location>
</feature>
<evidence type="ECO:0000256" key="4">
    <source>
        <dbReference type="ARBA" id="ARBA00022692"/>
    </source>
</evidence>
<feature type="transmembrane region" description="Helical" evidence="7">
    <location>
        <begin position="45"/>
        <end position="64"/>
    </location>
</feature>
<dbReference type="PROSITE" id="PS50928">
    <property type="entry name" value="ABC_TM1"/>
    <property type="match status" value="1"/>
</dbReference>
<evidence type="ECO:0000256" key="5">
    <source>
        <dbReference type="ARBA" id="ARBA00022989"/>
    </source>
</evidence>
<evidence type="ECO:0000313" key="10">
    <source>
        <dbReference type="Proteomes" id="UP000419743"/>
    </source>
</evidence>
<reference evidence="9 10" key="1">
    <citation type="submission" date="2019-11" db="EMBL/GenBank/DDBJ databases">
        <authorList>
            <person name="Criscuolo A."/>
        </authorList>
    </citation>
    <scope>NUCLEOTIDE SEQUENCE [LARGE SCALE GENOMIC DNA]</scope>
    <source>
        <strain evidence="9">CIP111667</strain>
    </source>
</reference>
<evidence type="ECO:0000256" key="6">
    <source>
        <dbReference type="ARBA" id="ARBA00023136"/>
    </source>
</evidence>
<comment type="similarity">
    <text evidence="7">Belongs to the binding-protein-dependent transport system permease family.</text>
</comment>
<accession>A0A7M4DF27</accession>
<organism evidence="9 10">
    <name type="scientific">Occultella aeris</name>
    <dbReference type="NCBI Taxonomy" id="2761496"/>
    <lineage>
        <taxon>Bacteria</taxon>
        <taxon>Bacillati</taxon>
        <taxon>Actinomycetota</taxon>
        <taxon>Actinomycetes</taxon>
        <taxon>Micrococcales</taxon>
        <taxon>Ruaniaceae</taxon>
        <taxon>Occultella</taxon>
    </lineage>
</organism>
<comment type="caution">
    <text evidence="9">The sequence shown here is derived from an EMBL/GenBank/DDBJ whole genome shotgun (WGS) entry which is preliminary data.</text>
</comment>
<dbReference type="Gene3D" id="1.10.3720.10">
    <property type="entry name" value="MetI-like"/>
    <property type="match status" value="1"/>
</dbReference>
<dbReference type="GO" id="GO:0055085">
    <property type="term" value="P:transmembrane transport"/>
    <property type="evidence" value="ECO:0007669"/>
    <property type="project" value="InterPro"/>
</dbReference>
<dbReference type="GO" id="GO:0005886">
    <property type="term" value="C:plasma membrane"/>
    <property type="evidence" value="ECO:0007669"/>
    <property type="project" value="UniProtKB-SubCell"/>
</dbReference>
<keyword evidence="5 7" id="KW-1133">Transmembrane helix</keyword>
<dbReference type="InterPro" id="IPR050366">
    <property type="entry name" value="BP-dependent_transpt_permease"/>
</dbReference>
<dbReference type="RefSeq" id="WP_156739332.1">
    <property type="nucleotide sequence ID" value="NZ_CACRYJ010000011.1"/>
</dbReference>
<comment type="subcellular location">
    <subcellularLocation>
        <location evidence="1 7">Cell membrane</location>
        <topology evidence="1 7">Multi-pass membrane protein</topology>
    </subcellularLocation>
</comment>
<dbReference type="CDD" id="cd06261">
    <property type="entry name" value="TM_PBP2"/>
    <property type="match status" value="1"/>
</dbReference>
<feature type="transmembrane region" description="Helical" evidence="7">
    <location>
        <begin position="144"/>
        <end position="163"/>
    </location>
</feature>
<evidence type="ECO:0000313" key="9">
    <source>
        <dbReference type="EMBL" id="VZO35520.1"/>
    </source>
</evidence>
<protein>
    <submittedName>
        <fullName evidence="9">Putative D,D-dipeptide transport system permease protein DdpC</fullName>
    </submittedName>
</protein>
<dbReference type="PANTHER" id="PTHR43386:SF25">
    <property type="entry name" value="PEPTIDE ABC TRANSPORTER PERMEASE PROTEIN"/>
    <property type="match status" value="1"/>
</dbReference>
<evidence type="ECO:0000256" key="3">
    <source>
        <dbReference type="ARBA" id="ARBA00022475"/>
    </source>
</evidence>
<evidence type="ECO:0000259" key="8">
    <source>
        <dbReference type="PROSITE" id="PS50928"/>
    </source>
</evidence>
<feature type="transmembrane region" description="Helical" evidence="7">
    <location>
        <begin position="271"/>
        <end position="294"/>
    </location>
</feature>
<dbReference type="InterPro" id="IPR000515">
    <property type="entry name" value="MetI-like"/>
</dbReference>
<feature type="transmembrane region" description="Helical" evidence="7">
    <location>
        <begin position="112"/>
        <end position="137"/>
    </location>
</feature>
<dbReference type="AlphaFoldDB" id="A0A7M4DF27"/>
<dbReference type="EMBL" id="CACRYJ010000011">
    <property type="protein sequence ID" value="VZO35520.1"/>
    <property type="molecule type" value="Genomic_DNA"/>
</dbReference>
<evidence type="ECO:0000256" key="1">
    <source>
        <dbReference type="ARBA" id="ARBA00004651"/>
    </source>
</evidence>
<gene>
    <name evidence="9" type="primary">ddpC_1</name>
    <name evidence="9" type="ORF">HALOF300_00718</name>
</gene>
<evidence type="ECO:0000256" key="7">
    <source>
        <dbReference type="RuleBase" id="RU363032"/>
    </source>
</evidence>
<feature type="domain" description="ABC transmembrane type-1" evidence="8">
    <location>
        <begin position="105"/>
        <end position="294"/>
    </location>
</feature>
<keyword evidence="2 7" id="KW-0813">Transport</keyword>
<keyword evidence="6 7" id="KW-0472">Membrane</keyword>
<keyword evidence="4 7" id="KW-0812">Transmembrane</keyword>
<keyword evidence="3" id="KW-1003">Cell membrane</keyword>
<keyword evidence="10" id="KW-1185">Reference proteome</keyword>
<dbReference type="InterPro" id="IPR035906">
    <property type="entry name" value="MetI-like_sf"/>
</dbReference>
<dbReference type="Proteomes" id="UP000419743">
    <property type="component" value="Unassembled WGS sequence"/>
</dbReference>